<protein>
    <submittedName>
        <fullName evidence="2">Uncharacterized protein</fullName>
    </submittedName>
</protein>
<evidence type="ECO:0000313" key="2">
    <source>
        <dbReference type="EMBL" id="QEA09639.1"/>
    </source>
</evidence>
<reference evidence="2 3" key="1">
    <citation type="submission" date="2019-05" db="EMBL/GenBank/DDBJ databases">
        <title>Isolation and characterisation of phgae Sfin-2.</title>
        <authorList>
            <person name="Ahamed S.T."/>
            <person name="Roy B."/>
            <person name="Giri N."/>
        </authorList>
    </citation>
    <scope>NUCLEOTIDE SEQUENCE [LARGE SCALE GENOMIC DNA]</scope>
</reference>
<feature type="transmembrane region" description="Helical" evidence="1">
    <location>
        <begin position="109"/>
        <end position="129"/>
    </location>
</feature>
<keyword evidence="1" id="KW-0472">Membrane</keyword>
<gene>
    <name evidence="2" type="ORF">Sfin2_70</name>
</gene>
<dbReference type="EMBL" id="MK972831">
    <property type="protein sequence ID" value="QEA09639.1"/>
    <property type="molecule type" value="Genomic_DNA"/>
</dbReference>
<accession>A0A5Q5APY2</accession>
<proteinExistence type="predicted"/>
<dbReference type="Proteomes" id="UP000326388">
    <property type="component" value="Segment"/>
</dbReference>
<evidence type="ECO:0000313" key="3">
    <source>
        <dbReference type="Proteomes" id="UP000326388"/>
    </source>
</evidence>
<evidence type="ECO:0000256" key="1">
    <source>
        <dbReference type="SAM" id="Phobius"/>
    </source>
</evidence>
<sequence length="132" mass="15123">MLIKKQGKREVWEHAKECGISDDIALIAKYFDIKDVSIISNGKISFMEDMPRKMHRVPATPSLEFYREEGKRIERERKAAKTTSLPGLNINAEDYHTIWIGKSRLRKSLSLIGCLLTSLMCFALSVWSMSCI</sequence>
<keyword evidence="1" id="KW-1133">Transmembrane helix</keyword>
<organism evidence="2 3">
    <name type="scientific">Shigella phage Sfin-2</name>
    <dbReference type="NCBI Taxonomy" id="2591427"/>
    <lineage>
        <taxon>Viruses</taxon>
        <taxon>Duplodnaviria</taxon>
        <taxon>Heunggongvirae</taxon>
        <taxon>Uroviricota</taxon>
        <taxon>Caudoviricetes</taxon>
        <taxon>Drexlerviridae</taxon>
        <taxon>Tunavirinae</taxon>
        <taxon>Tunavirus</taxon>
        <taxon>Tunavirus Sfin1</taxon>
    </lineage>
</organism>
<keyword evidence="1" id="KW-0812">Transmembrane</keyword>
<name>A0A5Q5APY2_9CAUD</name>